<dbReference type="OrthoDB" id="510712at2759"/>
<name>A0A9D4TK38_CHLVU</name>
<dbReference type="AlphaFoldDB" id="A0A9D4TK38"/>
<evidence type="ECO:0000256" key="1">
    <source>
        <dbReference type="SAM" id="MobiDB-lite"/>
    </source>
</evidence>
<feature type="domain" description="DUF8204" evidence="2">
    <location>
        <begin position="18"/>
        <end position="103"/>
    </location>
</feature>
<comment type="caution">
    <text evidence="3">The sequence shown here is derived from an EMBL/GenBank/DDBJ whole genome shotgun (WGS) entry which is preliminary data.</text>
</comment>
<evidence type="ECO:0000259" key="2">
    <source>
        <dbReference type="Pfam" id="PF26631"/>
    </source>
</evidence>
<keyword evidence="4" id="KW-1185">Reference proteome</keyword>
<dbReference type="PANTHER" id="PTHR34566">
    <property type="entry name" value="ALTERED INHERITANCE OF MITOCHONDRIA PROTEIN"/>
    <property type="match status" value="1"/>
</dbReference>
<sequence>MPRAEGLQGEAEAAKPTRCKGALFFSEARYSAQRPPLCAGLTKRLKPTDEVVQLPTDSVPGGDFKYVCIGYSAWDEEALKRAAANRSSPEDAVQLPYCEGLEVVSAAAVNSRPELMGAGGPDLAAGGDSSGTVPPPAGPQQGGADVRQRPGRSFVPGAGRLPDAPAGMDWDRFKERFVRISKRMVDKMGQNGSYMVATTRRSWQQIWRELGGGEDKD</sequence>
<accession>A0A9D4TK38</accession>
<reference evidence="3" key="2">
    <citation type="submission" date="2020-11" db="EMBL/GenBank/DDBJ databases">
        <authorList>
            <person name="Cecchin M."/>
            <person name="Marcolungo L."/>
            <person name="Rossato M."/>
            <person name="Girolomoni L."/>
            <person name="Cosentino E."/>
            <person name="Cuine S."/>
            <person name="Li-Beisson Y."/>
            <person name="Delledonne M."/>
            <person name="Ballottari M."/>
        </authorList>
    </citation>
    <scope>NUCLEOTIDE SEQUENCE</scope>
    <source>
        <strain evidence="3">211/11P</strain>
        <tissue evidence="3">Whole cell</tissue>
    </source>
</reference>
<dbReference type="InterPro" id="IPR058517">
    <property type="entry name" value="DUF8204"/>
</dbReference>
<dbReference type="Proteomes" id="UP001055712">
    <property type="component" value="Unassembled WGS sequence"/>
</dbReference>
<dbReference type="Pfam" id="PF26631">
    <property type="entry name" value="DUF8204"/>
    <property type="match status" value="1"/>
</dbReference>
<feature type="region of interest" description="Disordered" evidence="1">
    <location>
        <begin position="117"/>
        <end position="167"/>
    </location>
</feature>
<evidence type="ECO:0000313" key="3">
    <source>
        <dbReference type="EMBL" id="KAI3427938.1"/>
    </source>
</evidence>
<feature type="compositionally biased region" description="Low complexity" evidence="1">
    <location>
        <begin position="121"/>
        <end position="131"/>
    </location>
</feature>
<dbReference type="EMBL" id="SIDB01000009">
    <property type="protein sequence ID" value="KAI3427938.1"/>
    <property type="molecule type" value="Genomic_DNA"/>
</dbReference>
<organism evidence="3 4">
    <name type="scientific">Chlorella vulgaris</name>
    <name type="common">Green alga</name>
    <dbReference type="NCBI Taxonomy" id="3077"/>
    <lineage>
        <taxon>Eukaryota</taxon>
        <taxon>Viridiplantae</taxon>
        <taxon>Chlorophyta</taxon>
        <taxon>core chlorophytes</taxon>
        <taxon>Trebouxiophyceae</taxon>
        <taxon>Chlorellales</taxon>
        <taxon>Chlorellaceae</taxon>
        <taxon>Chlorella clade</taxon>
        <taxon>Chlorella</taxon>
    </lineage>
</organism>
<evidence type="ECO:0000313" key="4">
    <source>
        <dbReference type="Proteomes" id="UP001055712"/>
    </source>
</evidence>
<protein>
    <recommendedName>
        <fullName evidence="2">DUF8204 domain-containing protein</fullName>
    </recommendedName>
</protein>
<proteinExistence type="predicted"/>
<reference evidence="3" key="1">
    <citation type="journal article" date="2019" name="Plant J.">
        <title>Chlorella vulgaris genome assembly and annotation reveals the molecular basis for metabolic acclimation to high light conditions.</title>
        <authorList>
            <person name="Cecchin M."/>
            <person name="Marcolungo L."/>
            <person name="Rossato M."/>
            <person name="Girolomoni L."/>
            <person name="Cosentino E."/>
            <person name="Cuine S."/>
            <person name="Li-Beisson Y."/>
            <person name="Delledonne M."/>
            <person name="Ballottari M."/>
        </authorList>
    </citation>
    <scope>NUCLEOTIDE SEQUENCE</scope>
    <source>
        <strain evidence="3">211/11P</strain>
    </source>
</reference>
<dbReference type="PANTHER" id="PTHR34566:SF2">
    <property type="entry name" value="ALTERED INHERITANCE OF MITOCHONDRIA PROTEIN"/>
    <property type="match status" value="1"/>
</dbReference>
<gene>
    <name evidence="3" type="ORF">D9Q98_006328</name>
</gene>